<organism evidence="1 2">
    <name type="scientific">Halapricum desulfuricans</name>
    <dbReference type="NCBI Taxonomy" id="2841257"/>
    <lineage>
        <taxon>Archaea</taxon>
        <taxon>Methanobacteriati</taxon>
        <taxon>Methanobacteriota</taxon>
        <taxon>Stenosarchaea group</taxon>
        <taxon>Halobacteria</taxon>
        <taxon>Halobacteriales</taxon>
        <taxon>Haloarculaceae</taxon>
        <taxon>Halapricum</taxon>
    </lineage>
</organism>
<dbReference type="KEGG" id="hds:HSR122_1379"/>
<sequence>MASKRDLTAKNQQEIIPQTWSGDVRTPAGRHLRSGYFNAGINADEVTIRAYLSGSEVSPRLPDSRYINFRIAPDDEEVVVIVTVDGESGIVARTELDTAGCKFVKIFATPGWRIPSVCYSRQYE</sequence>
<evidence type="ECO:0000313" key="1">
    <source>
        <dbReference type="EMBL" id="QSG08775.1"/>
    </source>
</evidence>
<dbReference type="Proteomes" id="UP000662973">
    <property type="component" value="Chromosome"/>
</dbReference>
<reference evidence="1 2" key="1">
    <citation type="submission" date="2020-11" db="EMBL/GenBank/DDBJ databases">
        <title>Carbohydrate-dependent, anaerobic sulfur respiration: A novel catabolism in halophilic archaea.</title>
        <authorList>
            <person name="Sorokin D.Y."/>
            <person name="Messina E."/>
            <person name="Smedile F."/>
            <person name="La Cono V."/>
            <person name="Hallsworth J.E."/>
            <person name="Yakimov M.M."/>
        </authorList>
    </citation>
    <scope>NUCLEOTIDE SEQUENCE [LARGE SCALE GENOMIC DNA]</scope>
    <source>
        <strain evidence="1 2">HSR12-2</strain>
    </source>
</reference>
<dbReference type="EMBL" id="CP064788">
    <property type="protein sequence ID" value="QSG08775.1"/>
    <property type="molecule type" value="Genomic_DNA"/>
</dbReference>
<dbReference type="GeneID" id="68852013"/>
<protein>
    <submittedName>
        <fullName evidence="1">Uncharacterized protein</fullName>
    </submittedName>
</protein>
<proteinExistence type="predicted"/>
<dbReference type="AlphaFoldDB" id="A0A897NBJ3"/>
<keyword evidence="2" id="KW-1185">Reference proteome</keyword>
<gene>
    <name evidence="1" type="ORF">HSR122_1379</name>
</gene>
<accession>A0A897NBJ3</accession>
<evidence type="ECO:0000313" key="2">
    <source>
        <dbReference type="Proteomes" id="UP000662973"/>
    </source>
</evidence>
<name>A0A897NBJ3_9EURY</name>
<dbReference type="RefSeq" id="WP_229111995.1">
    <property type="nucleotide sequence ID" value="NZ_CP064788.1"/>
</dbReference>